<feature type="compositionally biased region" description="Polar residues" evidence="2">
    <location>
        <begin position="29"/>
        <end position="52"/>
    </location>
</feature>
<dbReference type="Pfam" id="PF13432">
    <property type="entry name" value="TPR_16"/>
    <property type="match status" value="1"/>
</dbReference>
<accession>A0AAV3Q998</accession>
<dbReference type="GO" id="GO:0006950">
    <property type="term" value="P:response to stress"/>
    <property type="evidence" value="ECO:0007669"/>
    <property type="project" value="UniProtKB-ARBA"/>
</dbReference>
<evidence type="ECO:0000256" key="2">
    <source>
        <dbReference type="SAM" id="MobiDB-lite"/>
    </source>
</evidence>
<proteinExistence type="predicted"/>
<comment type="caution">
    <text evidence="4">The sequence shown here is derived from an EMBL/GenBank/DDBJ whole genome shotgun (WGS) entry which is preliminary data.</text>
</comment>
<keyword evidence="1" id="KW-0802">TPR repeat</keyword>
<dbReference type="CDD" id="cd02947">
    <property type="entry name" value="TRX_family"/>
    <property type="match status" value="1"/>
</dbReference>
<feature type="repeat" description="TPR" evidence="1">
    <location>
        <begin position="236"/>
        <end position="269"/>
    </location>
</feature>
<dbReference type="SUPFAM" id="SSF48452">
    <property type="entry name" value="TPR-like"/>
    <property type="match status" value="2"/>
</dbReference>
<organism evidence="4 5">
    <name type="scientific">Lithospermum erythrorhizon</name>
    <name type="common">Purple gromwell</name>
    <name type="synonym">Lithospermum officinale var. erythrorhizon</name>
    <dbReference type="NCBI Taxonomy" id="34254"/>
    <lineage>
        <taxon>Eukaryota</taxon>
        <taxon>Viridiplantae</taxon>
        <taxon>Streptophyta</taxon>
        <taxon>Embryophyta</taxon>
        <taxon>Tracheophyta</taxon>
        <taxon>Spermatophyta</taxon>
        <taxon>Magnoliopsida</taxon>
        <taxon>eudicotyledons</taxon>
        <taxon>Gunneridae</taxon>
        <taxon>Pentapetalae</taxon>
        <taxon>asterids</taxon>
        <taxon>lamiids</taxon>
        <taxon>Boraginales</taxon>
        <taxon>Boraginaceae</taxon>
        <taxon>Boraginoideae</taxon>
        <taxon>Lithospermeae</taxon>
        <taxon>Lithospermum</taxon>
    </lineage>
</organism>
<dbReference type="Pfam" id="PF13174">
    <property type="entry name" value="TPR_6"/>
    <property type="match status" value="1"/>
</dbReference>
<dbReference type="Pfam" id="PF00515">
    <property type="entry name" value="TPR_1"/>
    <property type="match status" value="1"/>
</dbReference>
<dbReference type="Gene3D" id="3.40.30.10">
    <property type="entry name" value="Glutaredoxin"/>
    <property type="match status" value="1"/>
</dbReference>
<dbReference type="EMBL" id="BAABME010020485">
    <property type="protein sequence ID" value="GAA0160555.1"/>
    <property type="molecule type" value="Genomic_DNA"/>
</dbReference>
<dbReference type="GO" id="GO:0005737">
    <property type="term" value="C:cytoplasm"/>
    <property type="evidence" value="ECO:0007669"/>
    <property type="project" value="TreeGrafter"/>
</dbReference>
<dbReference type="AlphaFoldDB" id="A0AAV3Q998"/>
<sequence length="714" mass="79288">MGDASPEKRSSGCSLLGAVFRRKHGWPRRSTSTGSVRSANPNNLTRNPSTPSSRRKQGGFVEGAPNSPQRDNGVSHKDRIIARPGQNHVRALPAYRKPQQTAPAYNQNSQIAAQPVHVYGQGKKVPFGSTGISGELESMFEDHRSKGGGKMVRASSGNVMLQGNLGNLRQPGATTTQTNSHDYQSRNAKEGQRSTASNNGKYSTTSGVMGNVVKRQNNEPEKSPSLCRALSTRMDPEQLKILGNEDYKNGNFEEALALYDAAISIDPNKAAYRSNKSAALTALGRLLDAVLECREAIRIDPFYQRAHNRLAILNLKLGDPEKAMYHFKHAGAESDPEVLHKAKNVKVHLNKCTEAKKKFNWNALLNECNLAIAAGADSAPQIFALKAESLLRLNKHEDADVTMRHGPNFDVDDCTKYFGPIGNATLLVIRAQVNMVIGRFDDAVTAAQLASKLDSNNKEVNMVVRKTKGVAMARSKGNELFKQERYSEACIAYGEGLNYDPHNSILLCNRAACRSKLGQYEQALKDCNAALSVRPNFIKARLRRADIYTKMQMWENCIQDCKVLIKENPNNEEVSKMLNDAQAHMKRRRESQECRDMRIIDDVNSDNNDDASVVVVVSNSESFKDYTISHEISVVLFSNKQDDKSITLFLEQLSNRYPSVKFLKVEVEDCPELEESEGVDSLPSFKLYKNGSRTKEISGNDYDLLESTIKLYMS</sequence>
<dbReference type="Pfam" id="PF00085">
    <property type="entry name" value="Thioredoxin"/>
    <property type="match status" value="1"/>
</dbReference>
<dbReference type="InterPro" id="IPR013766">
    <property type="entry name" value="Thioredoxin_domain"/>
</dbReference>
<dbReference type="SMART" id="SM00028">
    <property type="entry name" value="TPR"/>
    <property type="match status" value="7"/>
</dbReference>
<dbReference type="InterPro" id="IPR019734">
    <property type="entry name" value="TPR_rpt"/>
</dbReference>
<feature type="compositionally biased region" description="Polar residues" evidence="2">
    <location>
        <begin position="193"/>
        <end position="207"/>
    </location>
</feature>
<keyword evidence="5" id="KW-1185">Reference proteome</keyword>
<evidence type="ECO:0000313" key="5">
    <source>
        <dbReference type="Proteomes" id="UP001454036"/>
    </source>
</evidence>
<feature type="compositionally biased region" description="Polar residues" evidence="2">
    <location>
        <begin position="168"/>
        <end position="182"/>
    </location>
</feature>
<protein>
    <submittedName>
        <fullName evidence="4">Scaffold/adaptor protein</fullName>
    </submittedName>
</protein>
<reference evidence="4 5" key="1">
    <citation type="submission" date="2024-01" db="EMBL/GenBank/DDBJ databases">
        <title>The complete chloroplast genome sequence of Lithospermum erythrorhizon: insights into the phylogenetic relationship among Boraginaceae species and the maternal lineages of purple gromwells.</title>
        <authorList>
            <person name="Okada T."/>
            <person name="Watanabe K."/>
        </authorList>
    </citation>
    <scope>NUCLEOTIDE SEQUENCE [LARGE SCALE GENOMIC DNA]</scope>
</reference>
<evidence type="ECO:0000313" key="4">
    <source>
        <dbReference type="EMBL" id="GAA0160555.1"/>
    </source>
</evidence>
<feature type="compositionally biased region" description="Basic and acidic residues" evidence="2">
    <location>
        <begin position="183"/>
        <end position="192"/>
    </location>
</feature>
<evidence type="ECO:0000256" key="1">
    <source>
        <dbReference type="PROSITE-ProRule" id="PRU00339"/>
    </source>
</evidence>
<dbReference type="Gene3D" id="1.25.40.10">
    <property type="entry name" value="Tetratricopeptide repeat domain"/>
    <property type="match status" value="1"/>
</dbReference>
<feature type="region of interest" description="Disordered" evidence="2">
    <location>
        <begin position="21"/>
        <end position="76"/>
    </location>
</feature>
<dbReference type="InterPro" id="IPR044534">
    <property type="entry name" value="TTL1-4"/>
</dbReference>
<evidence type="ECO:0000259" key="3">
    <source>
        <dbReference type="Pfam" id="PF00085"/>
    </source>
</evidence>
<dbReference type="PROSITE" id="PS50005">
    <property type="entry name" value="TPR"/>
    <property type="match status" value="1"/>
</dbReference>
<dbReference type="PANTHER" id="PTHR46050">
    <property type="entry name" value="TPR REPEAT-CONTAINING THIOREDOXIN"/>
    <property type="match status" value="1"/>
</dbReference>
<dbReference type="PANTHER" id="PTHR46050:SF7">
    <property type="entry name" value="TETRATRICOPEPTIDE REPEAT (TPR)-LIKE SUPERFAMILY PROTEIN"/>
    <property type="match status" value="1"/>
</dbReference>
<name>A0AAV3Q998_LITER</name>
<dbReference type="Proteomes" id="UP001454036">
    <property type="component" value="Unassembled WGS sequence"/>
</dbReference>
<feature type="region of interest" description="Disordered" evidence="2">
    <location>
        <begin position="168"/>
        <end position="207"/>
    </location>
</feature>
<dbReference type="InterPro" id="IPR036249">
    <property type="entry name" value="Thioredoxin-like_sf"/>
</dbReference>
<gene>
    <name evidence="4" type="ORF">LIER_39059</name>
</gene>
<feature type="domain" description="Thioredoxin" evidence="3">
    <location>
        <begin position="618"/>
        <end position="709"/>
    </location>
</feature>
<dbReference type="SUPFAM" id="SSF52833">
    <property type="entry name" value="Thioredoxin-like"/>
    <property type="match status" value="1"/>
</dbReference>
<dbReference type="InterPro" id="IPR011990">
    <property type="entry name" value="TPR-like_helical_dom_sf"/>
</dbReference>